<gene>
    <name evidence="4" type="ORF">MONBRDRAFT_27038</name>
</gene>
<feature type="compositionally biased region" description="Polar residues" evidence="1">
    <location>
        <begin position="358"/>
        <end position="370"/>
    </location>
</feature>
<name>A9V448_MONBE</name>
<dbReference type="eggNOG" id="KOG2130">
    <property type="taxonomic scope" value="Eukaryota"/>
</dbReference>
<keyword evidence="5" id="KW-1185">Reference proteome</keyword>
<dbReference type="AlphaFoldDB" id="A9V448"/>
<dbReference type="InterPro" id="IPR001810">
    <property type="entry name" value="F-box_dom"/>
</dbReference>
<dbReference type="Pfam" id="PF02373">
    <property type="entry name" value="JmjC"/>
    <property type="match status" value="1"/>
</dbReference>
<feature type="compositionally biased region" description="Polar residues" evidence="1">
    <location>
        <begin position="381"/>
        <end position="395"/>
    </location>
</feature>
<dbReference type="EMBL" id="CH991558">
    <property type="protein sequence ID" value="EDQ87556.1"/>
    <property type="molecule type" value="Genomic_DNA"/>
</dbReference>
<dbReference type="SUPFAM" id="SSF81383">
    <property type="entry name" value="F-box domain"/>
    <property type="match status" value="1"/>
</dbReference>
<organism evidence="4 5">
    <name type="scientific">Monosiga brevicollis</name>
    <name type="common">Choanoflagellate</name>
    <dbReference type="NCBI Taxonomy" id="81824"/>
    <lineage>
        <taxon>Eukaryota</taxon>
        <taxon>Choanoflagellata</taxon>
        <taxon>Craspedida</taxon>
        <taxon>Salpingoecidae</taxon>
        <taxon>Monosiga</taxon>
    </lineage>
</organism>
<feature type="region of interest" description="Disordered" evidence="1">
    <location>
        <begin position="358"/>
        <end position="395"/>
    </location>
</feature>
<evidence type="ECO:0000259" key="3">
    <source>
        <dbReference type="PROSITE" id="PS51184"/>
    </source>
</evidence>
<dbReference type="GO" id="GO:0005634">
    <property type="term" value="C:nucleus"/>
    <property type="evidence" value="ECO:0000318"/>
    <property type="project" value="GO_Central"/>
</dbReference>
<dbReference type="PANTHER" id="PTHR12480">
    <property type="entry name" value="ARGININE DEMETHYLASE AND LYSYL-HYDROXYLASE JMJD"/>
    <property type="match status" value="1"/>
</dbReference>
<feature type="domain" description="JmjC" evidence="3">
    <location>
        <begin position="135"/>
        <end position="308"/>
    </location>
</feature>
<evidence type="ECO:0000313" key="5">
    <source>
        <dbReference type="Proteomes" id="UP000001357"/>
    </source>
</evidence>
<dbReference type="InParanoid" id="A9V448"/>
<dbReference type="PANTHER" id="PTHR12480:SF21">
    <property type="entry name" value="JMJC DOMAIN-CONTAINING PROTEIN 8"/>
    <property type="match status" value="1"/>
</dbReference>
<dbReference type="Proteomes" id="UP000001357">
    <property type="component" value="Unassembled WGS sequence"/>
</dbReference>
<dbReference type="GO" id="GO:0000987">
    <property type="term" value="F:cis-regulatory region sequence-specific DNA binding"/>
    <property type="evidence" value="ECO:0000318"/>
    <property type="project" value="GO_Central"/>
</dbReference>
<dbReference type="InterPro" id="IPR036047">
    <property type="entry name" value="F-box-like_dom_sf"/>
</dbReference>
<dbReference type="Pfam" id="PF12937">
    <property type="entry name" value="F-box-like"/>
    <property type="match status" value="1"/>
</dbReference>
<dbReference type="PROSITE" id="PS50181">
    <property type="entry name" value="FBOX"/>
    <property type="match status" value="1"/>
</dbReference>
<evidence type="ECO:0000256" key="1">
    <source>
        <dbReference type="SAM" id="MobiDB-lite"/>
    </source>
</evidence>
<dbReference type="SUPFAM" id="SSF51197">
    <property type="entry name" value="Clavaminate synthase-like"/>
    <property type="match status" value="1"/>
</dbReference>
<protein>
    <recommendedName>
        <fullName evidence="6">JmjC domain-containing protein</fullName>
    </recommendedName>
</protein>
<dbReference type="InterPro" id="IPR003347">
    <property type="entry name" value="JmjC_dom"/>
</dbReference>
<sequence>MDNSVMAGHPYGVQPEGNLLTTIDRKAIGQAQAGLGLLALLPHELLLDILSRLDPRSLACVAQTSRSLYAFAHAPDLWKAFVIRACPHGFQFRGSWKETYTHNVLGLAIRHIPLLCPHVYSDALYATASAPFSSPCKSTFNTLAKLPALTESWSPPTLFDQDLMAVLGETLRPDYRWLLVGPPGSGTNFHVDPNYTAAWNTVVIGRKLWLLFPPDILPPGVAISEDGCRVLQADNVTAWFEEYYEQLHEDSDLSMHAVETICQPGETVFIPAGWWHLVLNLEVTVAVTQNYVSEANLPASLDFLASGIPAYMNHAGPPDLHTRFRTALQQQQPHILTQCPKRAKTSLWSQWNAPLPNVNNSPEIGSTASHAPQKDCDSTKDTPTPQGTFSFSFAS</sequence>
<dbReference type="SMART" id="SM00256">
    <property type="entry name" value="FBOX"/>
    <property type="match status" value="1"/>
</dbReference>
<dbReference type="InterPro" id="IPR050910">
    <property type="entry name" value="JMJD6_ArgDemeth/LysHydrox"/>
</dbReference>
<dbReference type="Gene3D" id="2.60.120.650">
    <property type="entry name" value="Cupin"/>
    <property type="match status" value="1"/>
</dbReference>
<dbReference type="RefSeq" id="XP_001747476.1">
    <property type="nucleotide sequence ID" value="XM_001747424.1"/>
</dbReference>
<evidence type="ECO:0008006" key="6">
    <source>
        <dbReference type="Google" id="ProtNLM"/>
    </source>
</evidence>
<dbReference type="KEGG" id="mbr:MONBRDRAFT_27038"/>
<evidence type="ECO:0000313" key="4">
    <source>
        <dbReference type="EMBL" id="EDQ87556.1"/>
    </source>
</evidence>
<dbReference type="STRING" id="81824.A9V448"/>
<reference evidence="4 5" key="1">
    <citation type="journal article" date="2008" name="Nature">
        <title>The genome of the choanoflagellate Monosiga brevicollis and the origin of metazoans.</title>
        <authorList>
            <consortium name="JGI Sequencing"/>
            <person name="King N."/>
            <person name="Westbrook M.J."/>
            <person name="Young S.L."/>
            <person name="Kuo A."/>
            <person name="Abedin M."/>
            <person name="Chapman J."/>
            <person name="Fairclough S."/>
            <person name="Hellsten U."/>
            <person name="Isogai Y."/>
            <person name="Letunic I."/>
            <person name="Marr M."/>
            <person name="Pincus D."/>
            <person name="Putnam N."/>
            <person name="Rokas A."/>
            <person name="Wright K.J."/>
            <person name="Zuzow R."/>
            <person name="Dirks W."/>
            <person name="Good M."/>
            <person name="Goodstein D."/>
            <person name="Lemons D."/>
            <person name="Li W."/>
            <person name="Lyons J.B."/>
            <person name="Morris A."/>
            <person name="Nichols S."/>
            <person name="Richter D.J."/>
            <person name="Salamov A."/>
            <person name="Bork P."/>
            <person name="Lim W.A."/>
            <person name="Manning G."/>
            <person name="Miller W.T."/>
            <person name="McGinnis W."/>
            <person name="Shapiro H."/>
            <person name="Tjian R."/>
            <person name="Grigoriev I.V."/>
            <person name="Rokhsar D."/>
        </authorList>
    </citation>
    <scope>NUCLEOTIDE SEQUENCE [LARGE SCALE GENOMIC DNA]</scope>
    <source>
        <strain evidence="5">MX1 / ATCC 50154</strain>
    </source>
</reference>
<dbReference type="Gene3D" id="1.20.1280.50">
    <property type="match status" value="1"/>
</dbReference>
<dbReference type="PROSITE" id="PS51184">
    <property type="entry name" value="JMJC"/>
    <property type="match status" value="1"/>
</dbReference>
<evidence type="ECO:0000259" key="2">
    <source>
        <dbReference type="PROSITE" id="PS50181"/>
    </source>
</evidence>
<dbReference type="GeneID" id="5892818"/>
<accession>A9V448</accession>
<proteinExistence type="predicted"/>
<feature type="domain" description="F-box" evidence="2">
    <location>
        <begin position="35"/>
        <end position="81"/>
    </location>
</feature>
<dbReference type="SMART" id="SM00558">
    <property type="entry name" value="JmjC"/>
    <property type="match status" value="1"/>
</dbReference>